<keyword evidence="2" id="KW-0805">Transcription regulation</keyword>
<dbReference type="InterPro" id="IPR044835">
    <property type="entry name" value="ARF_plant"/>
</dbReference>
<keyword evidence="3" id="KW-0238">DNA-binding</keyword>
<dbReference type="InterPro" id="IPR002048">
    <property type="entry name" value="EF_hand_dom"/>
</dbReference>
<dbReference type="Gene3D" id="2.40.330.10">
    <property type="entry name" value="DNA-binding pseudobarrel domain"/>
    <property type="match status" value="1"/>
</dbReference>
<dbReference type="STRING" id="59895.A0A124SH09"/>
<dbReference type="InterPro" id="IPR018247">
    <property type="entry name" value="EF_Hand_1_Ca_BS"/>
</dbReference>
<dbReference type="GO" id="GO:0006355">
    <property type="term" value="P:regulation of DNA-templated transcription"/>
    <property type="evidence" value="ECO:0007669"/>
    <property type="project" value="InterPro"/>
</dbReference>
<gene>
    <name evidence="7" type="ORF">Ccrd_013544</name>
</gene>
<comment type="subcellular location">
    <subcellularLocation>
        <location evidence="1">Nucleus</location>
    </subcellularLocation>
</comment>
<dbReference type="PANTHER" id="PTHR31384:SF1">
    <property type="entry name" value="AUXIN RESPONSE FACTOR 9"/>
    <property type="match status" value="1"/>
</dbReference>
<dbReference type="PROSITE" id="PS00018">
    <property type="entry name" value="EF_HAND_1"/>
    <property type="match status" value="1"/>
</dbReference>
<evidence type="ECO:0000256" key="4">
    <source>
        <dbReference type="ARBA" id="ARBA00023163"/>
    </source>
</evidence>
<feature type="non-terminal residue" evidence="7">
    <location>
        <position position="272"/>
    </location>
</feature>
<evidence type="ECO:0000259" key="6">
    <source>
        <dbReference type="PROSITE" id="PS50222"/>
    </source>
</evidence>
<keyword evidence="8" id="KW-1185">Reference proteome</keyword>
<evidence type="ECO:0000256" key="1">
    <source>
        <dbReference type="ARBA" id="ARBA00004123"/>
    </source>
</evidence>
<dbReference type="GO" id="GO:0003677">
    <property type="term" value="F:DNA binding"/>
    <property type="evidence" value="ECO:0007669"/>
    <property type="project" value="UniProtKB-KW"/>
</dbReference>
<dbReference type="Gramene" id="KVI08086">
    <property type="protein sequence ID" value="KVI08086"/>
    <property type="gene ID" value="Ccrd_013544"/>
</dbReference>
<reference evidence="7 8" key="1">
    <citation type="journal article" date="2016" name="Sci. Rep.">
        <title>The genome sequence of the outbreeding globe artichoke constructed de novo incorporating a phase-aware low-pass sequencing strategy of F1 progeny.</title>
        <authorList>
            <person name="Scaglione D."/>
            <person name="Reyes-Chin-Wo S."/>
            <person name="Acquadro A."/>
            <person name="Froenicke L."/>
            <person name="Portis E."/>
            <person name="Beitel C."/>
            <person name="Tirone M."/>
            <person name="Mauro R."/>
            <person name="Lo Monaco A."/>
            <person name="Mauromicale G."/>
            <person name="Faccioli P."/>
            <person name="Cattivelli L."/>
            <person name="Rieseberg L."/>
            <person name="Michelmore R."/>
            <person name="Lanteri S."/>
        </authorList>
    </citation>
    <scope>NUCLEOTIDE SEQUENCE [LARGE SCALE GENOMIC DNA]</scope>
    <source>
        <strain evidence="7">2C</strain>
    </source>
</reference>
<name>A0A124SH09_CYNCS</name>
<evidence type="ECO:0000313" key="7">
    <source>
        <dbReference type="EMBL" id="KVI08086.1"/>
    </source>
</evidence>
<keyword evidence="5" id="KW-0539">Nucleus</keyword>
<dbReference type="OMA" id="INELVHF"/>
<dbReference type="AlphaFoldDB" id="A0A124SH09"/>
<accession>A0A124SH09</accession>
<dbReference type="PANTHER" id="PTHR31384">
    <property type="entry name" value="AUXIN RESPONSE FACTOR 4-RELATED"/>
    <property type="match status" value="1"/>
</dbReference>
<dbReference type="GO" id="GO:0005634">
    <property type="term" value="C:nucleus"/>
    <property type="evidence" value="ECO:0007669"/>
    <property type="project" value="UniProtKB-SubCell"/>
</dbReference>
<sequence>WLKSLLEVVEDLLYKELWKACAGPLVDVPRDGEREGINKSGTKSEDSSFHSQIKYPLSCCPHSATDTNEVYAQITLLPEKDQSDPTSLDECLVMPVRPTVHSFYKVLTALDTSTHGGFSVVRKHAYECLPALDMTQATPTQELILFDEACQPRRHLLTTGWSTFLTSKRLVAGDSFNGELRVGIRILACQHSSMPSSVISSQSMHLGVLATASHSVSSQTRFAVYYKPRYDTLVALKKADLDFKEELCKAVDVNGDGVVSINELVHFLLYNK</sequence>
<dbReference type="EMBL" id="LEKV01001321">
    <property type="protein sequence ID" value="KVI08086.1"/>
    <property type="molecule type" value="Genomic_DNA"/>
</dbReference>
<dbReference type="Proteomes" id="UP000243975">
    <property type="component" value="Unassembled WGS sequence"/>
</dbReference>
<protein>
    <submittedName>
        <fullName evidence="7">Calcium-binding EF-hand</fullName>
    </submittedName>
</protein>
<feature type="domain" description="EF-hand" evidence="6">
    <location>
        <begin position="239"/>
        <end position="272"/>
    </location>
</feature>
<evidence type="ECO:0000256" key="3">
    <source>
        <dbReference type="ARBA" id="ARBA00023125"/>
    </source>
</evidence>
<evidence type="ECO:0000313" key="8">
    <source>
        <dbReference type="Proteomes" id="UP000243975"/>
    </source>
</evidence>
<dbReference type="GO" id="GO:0005509">
    <property type="term" value="F:calcium ion binding"/>
    <property type="evidence" value="ECO:0007669"/>
    <property type="project" value="InterPro"/>
</dbReference>
<evidence type="ECO:0000256" key="5">
    <source>
        <dbReference type="ARBA" id="ARBA00023242"/>
    </source>
</evidence>
<feature type="non-terminal residue" evidence="7">
    <location>
        <position position="1"/>
    </location>
</feature>
<dbReference type="InterPro" id="IPR015300">
    <property type="entry name" value="DNA-bd_pseudobarrel_sf"/>
</dbReference>
<keyword evidence="4" id="KW-0804">Transcription</keyword>
<proteinExistence type="predicted"/>
<comment type="caution">
    <text evidence="7">The sequence shown here is derived from an EMBL/GenBank/DDBJ whole genome shotgun (WGS) entry which is preliminary data.</text>
</comment>
<organism evidence="7 8">
    <name type="scientific">Cynara cardunculus var. scolymus</name>
    <name type="common">Globe artichoke</name>
    <name type="synonym">Cynara scolymus</name>
    <dbReference type="NCBI Taxonomy" id="59895"/>
    <lineage>
        <taxon>Eukaryota</taxon>
        <taxon>Viridiplantae</taxon>
        <taxon>Streptophyta</taxon>
        <taxon>Embryophyta</taxon>
        <taxon>Tracheophyta</taxon>
        <taxon>Spermatophyta</taxon>
        <taxon>Magnoliopsida</taxon>
        <taxon>eudicotyledons</taxon>
        <taxon>Gunneridae</taxon>
        <taxon>Pentapetalae</taxon>
        <taxon>asterids</taxon>
        <taxon>campanulids</taxon>
        <taxon>Asterales</taxon>
        <taxon>Asteraceae</taxon>
        <taxon>Carduoideae</taxon>
        <taxon>Cardueae</taxon>
        <taxon>Carduinae</taxon>
        <taxon>Cynara</taxon>
    </lineage>
</organism>
<dbReference type="PROSITE" id="PS50222">
    <property type="entry name" value="EF_HAND_2"/>
    <property type="match status" value="1"/>
</dbReference>
<dbReference type="GO" id="GO:0009725">
    <property type="term" value="P:response to hormone"/>
    <property type="evidence" value="ECO:0007669"/>
    <property type="project" value="InterPro"/>
</dbReference>
<dbReference type="SUPFAM" id="SSF101936">
    <property type="entry name" value="DNA-binding pseudobarrel domain"/>
    <property type="match status" value="1"/>
</dbReference>
<evidence type="ECO:0000256" key="2">
    <source>
        <dbReference type="ARBA" id="ARBA00023015"/>
    </source>
</evidence>